<sequence length="767" mass="84600">MLRLFLTGLLLGLVSGASPKKVMDYTNSNLSVEQRVADLMGRMTLEEKVGQMCQYVGIAHMLNAQKTLTEEELKNSHAEGYYPGYTLEDIREMTRKGLIGSFLHVVTTEEANYLQKLARQSRLKIPLLIGVDALHGNGLYHGATVYPTPIGQASTFAPELIERMSRETALEMRACGMQWAYAPNVEVARDTRWGRIGETFGEDPYLVGQMGIATVKGLQTDRLSGQDKVMACVKHLVGGSLTSNGINGSPADMSERMLREVFLPPFKKCVDAGVFSLMPSHNDLSGIPCHGNRWLLTDLLKKEWGFKGIVVSDWMDIERMNDFHGTAPTIKEACLTGVNAGIGMHMHGPGFAEYVLEGIRENRIDPALINAAVGRILEAKFRLGLFENPFVAPGKVGEVVFTATHQQTALEIARRSVVLLKNEKGLLPLPKGRYKRIFVTGHNADNQSILGDWSFEQPDNRVTTVLEGIRQQDSDAEIDYQDIGRNVQGLTPQQVDEATLRARKADLAILVVGENSMRYFWKEKTCGENSDRYELSLPGLQEQLVEAVVATGVPTVVVLVNGRPLTTEWIAENVPAILEAWEPGSLGGQAVAEILYGAICPSAKLPITIPRSTGQIGCYYNHKFWANRFPYATGKSDPLYPFGYGLSYTTFSYSPVRLSAARMPPDGAATATVDVTNTGDREAEEVVQLYIRDDYSSATRPVKELKGFRRISLKPGETRSVSFDILPETLAFYDADMKYGVEKGTFTIMIGSSSRTDDLQSVSLSVE</sequence>
<protein>
    <recommendedName>
        <fullName evidence="3">beta-glucosidase</fullName>
        <ecNumber evidence="3">3.2.1.21</ecNumber>
    </recommendedName>
</protein>
<dbReference type="GO" id="GO:0008422">
    <property type="term" value="F:beta-glucosidase activity"/>
    <property type="evidence" value="ECO:0007669"/>
    <property type="project" value="UniProtKB-EC"/>
</dbReference>
<dbReference type="InterPro" id="IPR051915">
    <property type="entry name" value="Cellulose_Degrad_GH3"/>
</dbReference>
<evidence type="ECO:0000259" key="8">
    <source>
        <dbReference type="SMART" id="SM01217"/>
    </source>
</evidence>
<dbReference type="SUPFAM" id="SSF51445">
    <property type="entry name" value="(Trans)glycosidases"/>
    <property type="match status" value="1"/>
</dbReference>
<comment type="caution">
    <text evidence="9">The sequence shown here is derived from an EMBL/GenBank/DDBJ whole genome shotgun (WGS) entry which is preliminary data.</text>
</comment>
<dbReference type="PANTHER" id="PTHR30620">
    <property type="entry name" value="PERIPLASMIC BETA-GLUCOSIDASE-RELATED"/>
    <property type="match status" value="1"/>
</dbReference>
<dbReference type="Pfam" id="PF14310">
    <property type="entry name" value="Fn3-like"/>
    <property type="match status" value="1"/>
</dbReference>
<dbReference type="Gene3D" id="2.60.40.10">
    <property type="entry name" value="Immunoglobulins"/>
    <property type="match status" value="1"/>
</dbReference>
<dbReference type="Pfam" id="PF00933">
    <property type="entry name" value="Glyco_hydro_3"/>
    <property type="match status" value="1"/>
</dbReference>
<accession>A0AAQ1UHS8</accession>
<dbReference type="FunFam" id="2.60.40.10:FF:000495">
    <property type="entry name" value="Periplasmic beta-glucosidase"/>
    <property type="match status" value="1"/>
</dbReference>
<feature type="domain" description="Fibronectin type III-like" evidence="8">
    <location>
        <begin position="685"/>
        <end position="754"/>
    </location>
</feature>
<evidence type="ECO:0000256" key="4">
    <source>
        <dbReference type="ARBA" id="ARBA00022729"/>
    </source>
</evidence>
<dbReference type="InterPro" id="IPR026891">
    <property type="entry name" value="Fn3-like"/>
</dbReference>
<keyword evidence="4" id="KW-0732">Signal</keyword>
<dbReference type="AlphaFoldDB" id="A0AAQ1UHS8"/>
<keyword evidence="5 7" id="KW-0378">Hydrolase</keyword>
<proteinExistence type="inferred from homology"/>
<evidence type="ECO:0000313" key="9">
    <source>
        <dbReference type="EMBL" id="SUB80311.1"/>
    </source>
</evidence>
<evidence type="ECO:0000256" key="6">
    <source>
        <dbReference type="ARBA" id="ARBA00023295"/>
    </source>
</evidence>
<dbReference type="Gene3D" id="3.40.50.1700">
    <property type="entry name" value="Glycoside hydrolase family 3 C-terminal domain"/>
    <property type="match status" value="1"/>
</dbReference>
<organism evidence="9 10">
    <name type="scientific">Segatella buccae</name>
    <dbReference type="NCBI Taxonomy" id="28126"/>
    <lineage>
        <taxon>Bacteria</taxon>
        <taxon>Pseudomonadati</taxon>
        <taxon>Bacteroidota</taxon>
        <taxon>Bacteroidia</taxon>
        <taxon>Bacteroidales</taxon>
        <taxon>Prevotellaceae</taxon>
        <taxon>Segatella</taxon>
    </lineage>
</organism>
<evidence type="ECO:0000313" key="10">
    <source>
        <dbReference type="Proteomes" id="UP000255283"/>
    </source>
</evidence>
<dbReference type="SUPFAM" id="SSF52279">
    <property type="entry name" value="Beta-D-glucan exohydrolase, C-terminal domain"/>
    <property type="match status" value="1"/>
</dbReference>
<evidence type="ECO:0000256" key="7">
    <source>
        <dbReference type="RuleBase" id="RU361161"/>
    </source>
</evidence>
<comment type="similarity">
    <text evidence="2 7">Belongs to the glycosyl hydrolase 3 family.</text>
</comment>
<dbReference type="PANTHER" id="PTHR30620:SF16">
    <property type="entry name" value="LYSOSOMAL BETA GLUCOSIDASE"/>
    <property type="match status" value="1"/>
</dbReference>
<evidence type="ECO:0000256" key="2">
    <source>
        <dbReference type="ARBA" id="ARBA00005336"/>
    </source>
</evidence>
<dbReference type="PROSITE" id="PS00775">
    <property type="entry name" value="GLYCOSYL_HYDROL_F3"/>
    <property type="match status" value="1"/>
</dbReference>
<dbReference type="InterPro" id="IPR019800">
    <property type="entry name" value="Glyco_hydro_3_AS"/>
</dbReference>
<dbReference type="InterPro" id="IPR002772">
    <property type="entry name" value="Glyco_hydro_3_C"/>
</dbReference>
<dbReference type="SMART" id="SM01217">
    <property type="entry name" value="Fn3_like"/>
    <property type="match status" value="1"/>
</dbReference>
<dbReference type="GO" id="GO:0009251">
    <property type="term" value="P:glucan catabolic process"/>
    <property type="evidence" value="ECO:0007669"/>
    <property type="project" value="TreeGrafter"/>
</dbReference>
<dbReference type="Pfam" id="PF01915">
    <property type="entry name" value="Glyco_hydro_3_C"/>
    <property type="match status" value="1"/>
</dbReference>
<dbReference type="Proteomes" id="UP000255283">
    <property type="component" value="Unassembled WGS sequence"/>
</dbReference>
<dbReference type="Gene3D" id="3.20.20.300">
    <property type="entry name" value="Glycoside hydrolase, family 3, N-terminal domain"/>
    <property type="match status" value="1"/>
</dbReference>
<dbReference type="InterPro" id="IPR036962">
    <property type="entry name" value="Glyco_hydro_3_N_sf"/>
</dbReference>
<dbReference type="InterPro" id="IPR001764">
    <property type="entry name" value="Glyco_hydro_3_N"/>
</dbReference>
<dbReference type="EMBL" id="UGTJ01000001">
    <property type="protein sequence ID" value="SUB80311.1"/>
    <property type="molecule type" value="Genomic_DNA"/>
</dbReference>
<name>A0AAQ1UHS8_9BACT</name>
<evidence type="ECO:0000256" key="5">
    <source>
        <dbReference type="ARBA" id="ARBA00022801"/>
    </source>
</evidence>
<dbReference type="InterPro" id="IPR036881">
    <property type="entry name" value="Glyco_hydro_3_C_sf"/>
</dbReference>
<dbReference type="InterPro" id="IPR013783">
    <property type="entry name" value="Ig-like_fold"/>
</dbReference>
<dbReference type="EC" id="3.2.1.21" evidence="3"/>
<comment type="catalytic activity">
    <reaction evidence="1">
        <text>Hydrolysis of terminal, non-reducing beta-D-glucosyl residues with release of beta-D-glucose.</text>
        <dbReference type="EC" id="3.2.1.21"/>
    </reaction>
</comment>
<keyword evidence="6 7" id="KW-0326">Glycosidase</keyword>
<evidence type="ECO:0000256" key="1">
    <source>
        <dbReference type="ARBA" id="ARBA00000448"/>
    </source>
</evidence>
<dbReference type="RefSeq" id="WP_115153784.1">
    <property type="nucleotide sequence ID" value="NZ_DBFWLE010000016.1"/>
</dbReference>
<evidence type="ECO:0000256" key="3">
    <source>
        <dbReference type="ARBA" id="ARBA00012744"/>
    </source>
</evidence>
<gene>
    <name evidence="9" type="primary">bglX_3</name>
    <name evidence="9" type="ORF">NCTC13063_01594</name>
</gene>
<dbReference type="InterPro" id="IPR017853">
    <property type="entry name" value="GH"/>
</dbReference>
<reference evidence="9 10" key="1">
    <citation type="submission" date="2018-06" db="EMBL/GenBank/DDBJ databases">
        <authorList>
            <consortium name="Pathogen Informatics"/>
            <person name="Doyle S."/>
        </authorList>
    </citation>
    <scope>NUCLEOTIDE SEQUENCE [LARGE SCALE GENOMIC DNA]</scope>
    <source>
        <strain evidence="9 10">NCTC13063</strain>
    </source>
</reference>
<dbReference type="PRINTS" id="PR00133">
    <property type="entry name" value="GLHYDRLASE3"/>
</dbReference>